<evidence type="ECO:0000256" key="1">
    <source>
        <dbReference type="SAM" id="MobiDB-lite"/>
    </source>
</evidence>
<protein>
    <submittedName>
        <fullName evidence="2">(Atlantic silverside) hypothetical protein</fullName>
    </submittedName>
</protein>
<reference evidence="2" key="1">
    <citation type="submission" date="2021-05" db="EMBL/GenBank/DDBJ databases">
        <authorList>
            <person name="Tigano A."/>
        </authorList>
    </citation>
    <scope>NUCLEOTIDE SEQUENCE</scope>
</reference>
<sequence>MKDCEAACSTGDSSLATAPPEAAPPPVAEVQCVCWMCSVREDSVRKPMEHWLQKKAWFPSGWRTKAAGVSSERWLSLGIEAFILKSGGAGHDGAGQAVGRPDVLLQGVDVPEHVRAVVAVESRDVGELQQRERRRHRAAAGAVRAPHVLVEVVEGGQRLQAQLAGVALLGLVCVDGLQVDLQHGQAVEVLLGAVGAGVRHLGPAAPPTCGAQHPAWGPRTPAVSSAESAPLRRPRSPPWLCFRVESGVEPLSRLALESGVAELMEATLPSAGSGLAALWMEESGCRWLSRWQYTSSTEGNCSEHTGHLQHGEQLWALIHSSGPVLQPWFPQARFYSPGSHRPGSTALVPTYRFPQPWFPQTRFHSLVCTGPVPQACRTRPGSHRPSSTGRFHRPGSHKPAWFPQARFYRPGSHRPVPTAWSPEAQFHRHEEPGLRTGPGSVLRPGCVPCPLLVFAVGVLRLDVREQRGLVQEELGAVDALQVGAVGQLRVAAQHVLLQILRLAEGLLTVVAHVQLQLRLPLTALLLPPQRQVLPVLAVGLATSSTSFISFTSTATSTIKGGGGTLAAWTVSVVTAGVAMQHDVHLEDAQSTRSPPNLNHQDAS</sequence>
<keyword evidence="3" id="KW-1185">Reference proteome</keyword>
<evidence type="ECO:0000313" key="3">
    <source>
        <dbReference type="Proteomes" id="UP000677803"/>
    </source>
</evidence>
<dbReference type="AlphaFoldDB" id="A0A8S4BFW4"/>
<dbReference type="EMBL" id="CAJRST010022223">
    <property type="protein sequence ID" value="CAG5958470.1"/>
    <property type="molecule type" value="Genomic_DNA"/>
</dbReference>
<feature type="region of interest" description="Disordered" evidence="1">
    <location>
        <begin position="208"/>
        <end position="230"/>
    </location>
</feature>
<feature type="region of interest" description="Disordered" evidence="1">
    <location>
        <begin position="1"/>
        <end position="25"/>
    </location>
</feature>
<gene>
    <name evidence="2" type="ORF">MMEN_LOCUS15287</name>
</gene>
<evidence type="ECO:0000313" key="2">
    <source>
        <dbReference type="EMBL" id="CAG5958470.1"/>
    </source>
</evidence>
<dbReference type="Proteomes" id="UP000677803">
    <property type="component" value="Unassembled WGS sequence"/>
</dbReference>
<feature type="region of interest" description="Disordered" evidence="1">
    <location>
        <begin position="377"/>
        <end position="396"/>
    </location>
</feature>
<proteinExistence type="predicted"/>
<dbReference type="OrthoDB" id="8960901at2759"/>
<accession>A0A8S4BFW4</accession>
<comment type="caution">
    <text evidence="2">The sequence shown here is derived from an EMBL/GenBank/DDBJ whole genome shotgun (WGS) entry which is preliminary data.</text>
</comment>
<organism evidence="2 3">
    <name type="scientific">Menidia menidia</name>
    <name type="common">Atlantic silverside</name>
    <dbReference type="NCBI Taxonomy" id="238744"/>
    <lineage>
        <taxon>Eukaryota</taxon>
        <taxon>Metazoa</taxon>
        <taxon>Chordata</taxon>
        <taxon>Craniata</taxon>
        <taxon>Vertebrata</taxon>
        <taxon>Euteleostomi</taxon>
        <taxon>Actinopterygii</taxon>
        <taxon>Neopterygii</taxon>
        <taxon>Teleostei</taxon>
        <taxon>Neoteleostei</taxon>
        <taxon>Acanthomorphata</taxon>
        <taxon>Ovalentaria</taxon>
        <taxon>Atherinomorphae</taxon>
        <taxon>Atheriniformes</taxon>
        <taxon>Atherinopsidae</taxon>
        <taxon>Menidiinae</taxon>
        <taxon>Menidia</taxon>
    </lineage>
</organism>
<name>A0A8S4BFW4_9TELE</name>